<dbReference type="Gene3D" id="1.20.1250.20">
    <property type="entry name" value="MFS general substrate transporter like domains"/>
    <property type="match status" value="2"/>
</dbReference>
<comment type="subcellular location">
    <subcellularLocation>
        <location evidence="1">Membrane</location>
        <topology evidence="1">Multi-pass membrane protein</topology>
    </subcellularLocation>
</comment>
<dbReference type="AlphaFoldDB" id="A0A7W4J2R4"/>
<keyword evidence="4 6" id="KW-1133">Transmembrane helix</keyword>
<feature type="transmembrane region" description="Helical" evidence="6">
    <location>
        <begin position="23"/>
        <end position="44"/>
    </location>
</feature>
<keyword evidence="2" id="KW-0813">Transport</keyword>
<evidence type="ECO:0000256" key="5">
    <source>
        <dbReference type="ARBA" id="ARBA00023136"/>
    </source>
</evidence>
<protein>
    <submittedName>
        <fullName evidence="8">MFS transporter</fullName>
    </submittedName>
</protein>
<proteinExistence type="predicted"/>
<keyword evidence="5 6" id="KW-0472">Membrane</keyword>
<dbReference type="SUPFAM" id="SSF103473">
    <property type="entry name" value="MFS general substrate transporter"/>
    <property type="match status" value="1"/>
</dbReference>
<dbReference type="InterPro" id="IPR011701">
    <property type="entry name" value="MFS"/>
</dbReference>
<dbReference type="PANTHER" id="PTHR43791">
    <property type="entry name" value="PERMEASE-RELATED"/>
    <property type="match status" value="1"/>
</dbReference>
<dbReference type="InterPro" id="IPR020846">
    <property type="entry name" value="MFS_dom"/>
</dbReference>
<dbReference type="GO" id="GO:0016020">
    <property type="term" value="C:membrane"/>
    <property type="evidence" value="ECO:0007669"/>
    <property type="project" value="UniProtKB-SubCell"/>
</dbReference>
<evidence type="ECO:0000256" key="4">
    <source>
        <dbReference type="ARBA" id="ARBA00022989"/>
    </source>
</evidence>
<reference evidence="8 9" key="1">
    <citation type="submission" date="2020-04" db="EMBL/GenBank/DDBJ databases">
        <title>Description of novel Gluconacetobacter.</title>
        <authorList>
            <person name="Sombolestani A."/>
        </authorList>
    </citation>
    <scope>NUCLEOTIDE SEQUENCE [LARGE SCALE GENOMIC DNA]</scope>
    <source>
        <strain evidence="8 9">LMG 27724</strain>
    </source>
</reference>
<feature type="transmembrane region" description="Helical" evidence="6">
    <location>
        <begin position="254"/>
        <end position="274"/>
    </location>
</feature>
<name>A0A7W4J2R4_9PROT</name>
<dbReference type="Pfam" id="PF07690">
    <property type="entry name" value="MFS_1"/>
    <property type="match status" value="1"/>
</dbReference>
<evidence type="ECO:0000256" key="1">
    <source>
        <dbReference type="ARBA" id="ARBA00004141"/>
    </source>
</evidence>
<dbReference type="Proteomes" id="UP000577891">
    <property type="component" value="Unassembled WGS sequence"/>
</dbReference>
<feature type="transmembrane region" description="Helical" evidence="6">
    <location>
        <begin position="152"/>
        <end position="174"/>
    </location>
</feature>
<sequence length="404" mass="44383">MFFFAYVDRVNISFAAMDMRRDLQISASIYGLGAGIFFLGYFLFEIPGNYLLTRIGARLWLSVCMIAWGVISASMSCVTNGTELLCGRFVLGVAEAGFYPGILFFLMQAFPRHWHGRVISYLIVVIPVSSALSAFMSGLIFHLHGVLGLHGWQWLFVLEGLPSILLGFVLYGYLPNRIEEASWLTQAEREYLALRHQESGLRSSSKSFRVFASVAADGTVWRLAAIFFCISFVNGTIHFWLPQIVSSVGYGRQTVMRLVTVPYILGALALIVCAARSDRTGNPRTALFVAMIASCMGLFMTAWGGNVMWQGLFMTIAIACLFIVLGLLWVIPGDRLRGTKVAGGVALINSVGNLGNFFGPTIFSFTLEKSGHYQIGLLMDAIIVFLAAVMFMAVTAVATQRGDV</sequence>
<evidence type="ECO:0000313" key="8">
    <source>
        <dbReference type="EMBL" id="MBB2173572.1"/>
    </source>
</evidence>
<feature type="transmembrane region" description="Helical" evidence="6">
    <location>
        <begin position="375"/>
        <end position="398"/>
    </location>
</feature>
<keyword evidence="9" id="KW-1185">Reference proteome</keyword>
<organism evidence="8 9">
    <name type="scientific">Gluconacetobacter asukensis</name>
    <dbReference type="NCBI Taxonomy" id="1017181"/>
    <lineage>
        <taxon>Bacteria</taxon>
        <taxon>Pseudomonadati</taxon>
        <taxon>Pseudomonadota</taxon>
        <taxon>Alphaproteobacteria</taxon>
        <taxon>Acetobacterales</taxon>
        <taxon>Acetobacteraceae</taxon>
        <taxon>Gluconacetobacter</taxon>
    </lineage>
</organism>
<feature type="domain" description="Major facilitator superfamily (MFS) profile" evidence="7">
    <location>
        <begin position="1"/>
        <end position="399"/>
    </location>
</feature>
<dbReference type="CDD" id="cd17319">
    <property type="entry name" value="MFS_ExuT_GudP_like"/>
    <property type="match status" value="1"/>
</dbReference>
<keyword evidence="3 6" id="KW-0812">Transmembrane</keyword>
<accession>A0A7W4J2R4</accession>
<comment type="caution">
    <text evidence="8">The sequence shown here is derived from an EMBL/GenBank/DDBJ whole genome shotgun (WGS) entry which is preliminary data.</text>
</comment>
<dbReference type="EMBL" id="JABEQE010000017">
    <property type="protein sequence ID" value="MBB2173572.1"/>
    <property type="molecule type" value="Genomic_DNA"/>
</dbReference>
<dbReference type="FunFam" id="1.20.1250.20:FF:000018">
    <property type="entry name" value="MFS transporter permease"/>
    <property type="match status" value="1"/>
</dbReference>
<feature type="transmembrane region" description="Helical" evidence="6">
    <location>
        <begin position="118"/>
        <end position="140"/>
    </location>
</feature>
<dbReference type="InterPro" id="IPR036259">
    <property type="entry name" value="MFS_trans_sf"/>
</dbReference>
<gene>
    <name evidence="8" type="ORF">HLH35_15855</name>
</gene>
<dbReference type="RefSeq" id="WP_182980073.1">
    <property type="nucleotide sequence ID" value="NZ_BAABGB010000057.1"/>
</dbReference>
<evidence type="ECO:0000256" key="6">
    <source>
        <dbReference type="SAM" id="Phobius"/>
    </source>
</evidence>
<dbReference type="PANTHER" id="PTHR43791:SF36">
    <property type="entry name" value="TRANSPORTER, PUTATIVE (AFU_ORTHOLOGUE AFUA_6G08340)-RELATED"/>
    <property type="match status" value="1"/>
</dbReference>
<dbReference type="GO" id="GO:0022857">
    <property type="term" value="F:transmembrane transporter activity"/>
    <property type="evidence" value="ECO:0007669"/>
    <property type="project" value="InterPro"/>
</dbReference>
<dbReference type="PROSITE" id="PS50850">
    <property type="entry name" value="MFS"/>
    <property type="match status" value="1"/>
</dbReference>
<feature type="transmembrane region" description="Helical" evidence="6">
    <location>
        <begin position="311"/>
        <end position="331"/>
    </location>
</feature>
<evidence type="ECO:0000256" key="2">
    <source>
        <dbReference type="ARBA" id="ARBA00022448"/>
    </source>
</evidence>
<feature type="transmembrane region" description="Helical" evidence="6">
    <location>
        <begin position="87"/>
        <end position="106"/>
    </location>
</feature>
<evidence type="ECO:0000256" key="3">
    <source>
        <dbReference type="ARBA" id="ARBA00022692"/>
    </source>
</evidence>
<feature type="transmembrane region" description="Helical" evidence="6">
    <location>
        <begin position="56"/>
        <end position="75"/>
    </location>
</feature>
<evidence type="ECO:0000313" key="9">
    <source>
        <dbReference type="Proteomes" id="UP000577891"/>
    </source>
</evidence>
<evidence type="ECO:0000259" key="7">
    <source>
        <dbReference type="PROSITE" id="PS50850"/>
    </source>
</evidence>
<feature type="transmembrane region" description="Helical" evidence="6">
    <location>
        <begin position="210"/>
        <end position="234"/>
    </location>
</feature>
<feature type="transmembrane region" description="Helical" evidence="6">
    <location>
        <begin position="343"/>
        <end position="363"/>
    </location>
</feature>
<feature type="transmembrane region" description="Helical" evidence="6">
    <location>
        <begin position="286"/>
        <end position="305"/>
    </location>
</feature>